<reference evidence="3" key="1">
    <citation type="journal article" date="2019" name="Sci. Rep.">
        <title>Draft genome of Tanacetum cinerariifolium, the natural source of mosquito coil.</title>
        <authorList>
            <person name="Yamashiro T."/>
            <person name="Shiraishi A."/>
            <person name="Satake H."/>
            <person name="Nakayama K."/>
        </authorList>
    </citation>
    <scope>NUCLEOTIDE SEQUENCE</scope>
</reference>
<name>A0A699HVF1_TANCI</name>
<dbReference type="GO" id="GO:0003676">
    <property type="term" value="F:nucleic acid binding"/>
    <property type="evidence" value="ECO:0007669"/>
    <property type="project" value="InterPro"/>
</dbReference>
<accession>A0A699HVF1</accession>
<dbReference type="InterPro" id="IPR043502">
    <property type="entry name" value="DNA/RNA_pol_sf"/>
</dbReference>
<dbReference type="SMART" id="SM00343">
    <property type="entry name" value="ZnF_C2HC"/>
    <property type="match status" value="1"/>
</dbReference>
<dbReference type="InterPro" id="IPR041588">
    <property type="entry name" value="Integrase_H2C2"/>
</dbReference>
<dbReference type="CDD" id="cd01647">
    <property type="entry name" value="RT_LTR"/>
    <property type="match status" value="1"/>
</dbReference>
<protein>
    <recommendedName>
        <fullName evidence="2">CCHC-type domain-containing protein</fullName>
    </recommendedName>
</protein>
<sequence>MGTGAGQKATCFECEAQGHFKRECPKLKNNNHGNQGGNGNAPAKVYVVGNAGTNPKSNVVTNHYYDVELADERIIRLNTIIRGCALNFLNKPFNIDLMPVELGSFDVIIGMAWLEKYQAVIVCAEKMNLPGLPPTRQVEFQIDLIPGVAPVAQAPYRLALFKMKELSDQLQEIFNKGYHQLRVREEDILKMAFRTRYGHYEFQVMPFGLTNTPAVFMDLMNRMCKPYMDKFVIVFIDDILIYQGTRRNIKNILRQLWNCLRKRSSQIEAHKPENLKKEDVEGMIRKDIPKEKFEPRTDGTLCLNGGSWLPCYGDLRTVIMHESHKSKYSIHSGSDSMYQDMKKLYWWPNMKADIATYVSKCLTCTKVKVEHQRPSGYETIQVIVDRLTKYAIFVPMREIDPIETLARMYLKEAEVGEVQLTSLKIVQETIEKIIQIKQRIQAARDRQKSYANLKRNTMEFQVGDRVMLKVSHWKGVVRFGKWGS</sequence>
<dbReference type="Pfam" id="PF00078">
    <property type="entry name" value="RVT_1"/>
    <property type="match status" value="1"/>
</dbReference>
<dbReference type="AlphaFoldDB" id="A0A699HVF1"/>
<dbReference type="EMBL" id="BKCJ010221403">
    <property type="protein sequence ID" value="GEY90878.1"/>
    <property type="molecule type" value="Genomic_DNA"/>
</dbReference>
<dbReference type="Gene3D" id="3.10.10.10">
    <property type="entry name" value="HIV Type 1 Reverse Transcriptase, subunit A, domain 1"/>
    <property type="match status" value="1"/>
</dbReference>
<feature type="domain" description="CCHC-type" evidence="2">
    <location>
        <begin position="11"/>
        <end position="26"/>
    </location>
</feature>
<dbReference type="PANTHER" id="PTHR24559">
    <property type="entry name" value="TRANSPOSON TY3-I GAG-POL POLYPROTEIN"/>
    <property type="match status" value="1"/>
</dbReference>
<keyword evidence="1" id="KW-0479">Metal-binding</keyword>
<proteinExistence type="predicted"/>
<dbReference type="Pfam" id="PF08284">
    <property type="entry name" value="RVP_2"/>
    <property type="match status" value="1"/>
</dbReference>
<dbReference type="InterPro" id="IPR036875">
    <property type="entry name" value="Znf_CCHC_sf"/>
</dbReference>
<dbReference type="CDD" id="cd00303">
    <property type="entry name" value="retropepsin_like"/>
    <property type="match status" value="1"/>
</dbReference>
<dbReference type="PANTHER" id="PTHR24559:SF444">
    <property type="entry name" value="REVERSE TRANSCRIPTASE DOMAIN-CONTAINING PROTEIN"/>
    <property type="match status" value="1"/>
</dbReference>
<organism evidence="3">
    <name type="scientific">Tanacetum cinerariifolium</name>
    <name type="common">Dalmatian daisy</name>
    <name type="synonym">Chrysanthemum cinerariifolium</name>
    <dbReference type="NCBI Taxonomy" id="118510"/>
    <lineage>
        <taxon>Eukaryota</taxon>
        <taxon>Viridiplantae</taxon>
        <taxon>Streptophyta</taxon>
        <taxon>Embryophyta</taxon>
        <taxon>Tracheophyta</taxon>
        <taxon>Spermatophyta</taxon>
        <taxon>Magnoliopsida</taxon>
        <taxon>eudicotyledons</taxon>
        <taxon>Gunneridae</taxon>
        <taxon>Pentapetalae</taxon>
        <taxon>asterids</taxon>
        <taxon>campanulids</taxon>
        <taxon>Asterales</taxon>
        <taxon>Asteraceae</taxon>
        <taxon>Asteroideae</taxon>
        <taxon>Anthemideae</taxon>
        <taxon>Anthemidinae</taxon>
        <taxon>Tanacetum</taxon>
    </lineage>
</organism>
<keyword evidence="1" id="KW-0863">Zinc-finger</keyword>
<dbReference type="SUPFAM" id="SSF57756">
    <property type="entry name" value="Retrovirus zinc finger-like domains"/>
    <property type="match status" value="1"/>
</dbReference>
<dbReference type="InterPro" id="IPR053134">
    <property type="entry name" value="RNA-dir_DNA_polymerase"/>
</dbReference>
<dbReference type="Gene3D" id="4.10.60.10">
    <property type="entry name" value="Zinc finger, CCHC-type"/>
    <property type="match status" value="1"/>
</dbReference>
<evidence type="ECO:0000259" key="2">
    <source>
        <dbReference type="PROSITE" id="PS50158"/>
    </source>
</evidence>
<dbReference type="SUPFAM" id="SSF56672">
    <property type="entry name" value="DNA/RNA polymerases"/>
    <property type="match status" value="1"/>
</dbReference>
<dbReference type="InterPro" id="IPR001878">
    <property type="entry name" value="Znf_CCHC"/>
</dbReference>
<comment type="caution">
    <text evidence="3">The sequence shown here is derived from an EMBL/GenBank/DDBJ whole genome shotgun (WGS) entry which is preliminary data.</text>
</comment>
<dbReference type="Gene3D" id="1.10.340.70">
    <property type="match status" value="1"/>
</dbReference>
<gene>
    <name evidence="3" type="ORF">Tci_462852</name>
</gene>
<keyword evidence="1" id="KW-0862">Zinc</keyword>
<evidence type="ECO:0000313" key="3">
    <source>
        <dbReference type="EMBL" id="GEY90878.1"/>
    </source>
</evidence>
<dbReference type="GO" id="GO:0008270">
    <property type="term" value="F:zinc ion binding"/>
    <property type="evidence" value="ECO:0007669"/>
    <property type="project" value="UniProtKB-KW"/>
</dbReference>
<dbReference type="PROSITE" id="PS50158">
    <property type="entry name" value="ZF_CCHC"/>
    <property type="match status" value="1"/>
</dbReference>
<evidence type="ECO:0000256" key="1">
    <source>
        <dbReference type="PROSITE-ProRule" id="PRU00047"/>
    </source>
</evidence>
<dbReference type="InterPro" id="IPR000477">
    <property type="entry name" value="RT_dom"/>
</dbReference>
<dbReference type="InterPro" id="IPR043128">
    <property type="entry name" value="Rev_trsase/Diguanyl_cyclase"/>
</dbReference>
<dbReference type="Pfam" id="PF17921">
    <property type="entry name" value="Integrase_H2C2"/>
    <property type="match status" value="1"/>
</dbReference>
<dbReference type="Gene3D" id="3.30.70.270">
    <property type="match status" value="1"/>
</dbReference>